<evidence type="ECO:0000313" key="3">
    <source>
        <dbReference type="Proteomes" id="UP000397656"/>
    </source>
</evidence>
<evidence type="ECO:0000259" key="1">
    <source>
        <dbReference type="PROSITE" id="PS51186"/>
    </source>
</evidence>
<reference evidence="2 3" key="1">
    <citation type="submission" date="2020-10" db="EMBL/GenBank/DDBJ databases">
        <title>Complete genome sequence of Cupriavidus basilensis CCUG 49340T.</title>
        <authorList>
            <person name="Salva-Serra F."/>
            <person name="Donoso R.A."/>
            <person name="Cho K.H."/>
            <person name="Yoo J.A."/>
            <person name="Lee K."/>
            <person name="Yoon S.-H."/>
            <person name="Perez-Pantoja D."/>
            <person name="Moore E.R.B."/>
        </authorList>
    </citation>
    <scope>NUCLEOTIDE SEQUENCE [LARGE SCALE GENOMIC DNA]</scope>
    <source>
        <strain evidence="3">CCUG 49340</strain>
    </source>
</reference>
<proteinExistence type="predicted"/>
<dbReference type="Proteomes" id="UP000397656">
    <property type="component" value="Chromosome 1"/>
</dbReference>
<evidence type="ECO:0000313" key="2">
    <source>
        <dbReference type="EMBL" id="QOT76149.1"/>
    </source>
</evidence>
<protein>
    <submittedName>
        <fullName evidence="2">GNAT family N-acetyltransferase</fullName>
    </submittedName>
</protein>
<dbReference type="EMBL" id="CP062803">
    <property type="protein sequence ID" value="QOT76149.1"/>
    <property type="molecule type" value="Genomic_DNA"/>
</dbReference>
<dbReference type="PROSITE" id="PS51186">
    <property type="entry name" value="GNAT"/>
    <property type="match status" value="1"/>
</dbReference>
<dbReference type="InterPro" id="IPR016181">
    <property type="entry name" value="Acyl_CoA_acyltransferase"/>
</dbReference>
<name>A0A643FWI2_9BURK</name>
<dbReference type="SUPFAM" id="SSF55729">
    <property type="entry name" value="Acyl-CoA N-acyltransferases (Nat)"/>
    <property type="match status" value="1"/>
</dbReference>
<dbReference type="GO" id="GO:0016747">
    <property type="term" value="F:acyltransferase activity, transferring groups other than amino-acyl groups"/>
    <property type="evidence" value="ECO:0007669"/>
    <property type="project" value="InterPro"/>
</dbReference>
<feature type="domain" description="N-acetyltransferase" evidence="1">
    <location>
        <begin position="1"/>
        <end position="176"/>
    </location>
</feature>
<keyword evidence="2" id="KW-0808">Transferase</keyword>
<dbReference type="InterPro" id="IPR000182">
    <property type="entry name" value="GNAT_dom"/>
</dbReference>
<sequence>MREYTPRPMLATDLPAVLEIQAQCYRGMLLESAAALGSRLALSPATCWVAAGRDGELAAYLFTHMWPQDSLPALDGMLERHWERAGEPASTLTWFVHDMAVAPAGQGRGLAPTLYAAARAAALAAGLRSSRLVAVQSAAAWWRRLGYENLTPPSAAVSAKLSAYGDDAVLMGRTLQPG</sequence>
<gene>
    <name evidence="2" type="ORF">F7R26_018700</name>
</gene>
<dbReference type="Gene3D" id="3.40.630.30">
    <property type="match status" value="1"/>
</dbReference>
<dbReference type="GeneID" id="98402955"/>
<dbReference type="Pfam" id="PF00583">
    <property type="entry name" value="Acetyltransf_1"/>
    <property type="match status" value="1"/>
</dbReference>
<dbReference type="RefSeq" id="WP_150985719.1">
    <property type="nucleotide sequence ID" value="NZ_CP062803.1"/>
</dbReference>
<dbReference type="AlphaFoldDB" id="A0A643FWI2"/>
<accession>A0A643FWI2</accession>
<organism evidence="2 3">
    <name type="scientific">Cupriavidus basilensis</name>
    <dbReference type="NCBI Taxonomy" id="68895"/>
    <lineage>
        <taxon>Bacteria</taxon>
        <taxon>Pseudomonadati</taxon>
        <taxon>Pseudomonadota</taxon>
        <taxon>Betaproteobacteria</taxon>
        <taxon>Burkholderiales</taxon>
        <taxon>Burkholderiaceae</taxon>
        <taxon>Cupriavidus</taxon>
    </lineage>
</organism>